<evidence type="ECO:0000259" key="8">
    <source>
        <dbReference type="Pfam" id="PF02397"/>
    </source>
</evidence>
<evidence type="ECO:0000256" key="7">
    <source>
        <dbReference type="SAM" id="Phobius"/>
    </source>
</evidence>
<feature type="domain" description="Bacterial sugar transferase" evidence="8">
    <location>
        <begin position="262"/>
        <end position="447"/>
    </location>
</feature>
<keyword evidence="5 7" id="KW-1133">Transmembrane helix</keyword>
<evidence type="ECO:0000313" key="9">
    <source>
        <dbReference type="EMBL" id="OAD46825.1"/>
    </source>
</evidence>
<dbReference type="Gene3D" id="3.40.50.720">
    <property type="entry name" value="NAD(P)-binding Rossmann-like Domain"/>
    <property type="match status" value="1"/>
</dbReference>
<name>A0A176THF5_9FLAO</name>
<feature type="transmembrane region" description="Helical" evidence="7">
    <location>
        <begin position="12"/>
        <end position="31"/>
    </location>
</feature>
<feature type="transmembrane region" description="Helical" evidence="7">
    <location>
        <begin position="37"/>
        <end position="58"/>
    </location>
</feature>
<evidence type="ECO:0000256" key="5">
    <source>
        <dbReference type="ARBA" id="ARBA00022989"/>
    </source>
</evidence>
<dbReference type="STRING" id="1333662.LPB303_00820"/>
<dbReference type="Pfam" id="PF13727">
    <property type="entry name" value="CoA_binding_3"/>
    <property type="match status" value="1"/>
</dbReference>
<organism evidence="9 10">
    <name type="scientific">Polaribacter atrinae</name>
    <dbReference type="NCBI Taxonomy" id="1333662"/>
    <lineage>
        <taxon>Bacteria</taxon>
        <taxon>Pseudomonadati</taxon>
        <taxon>Bacteroidota</taxon>
        <taxon>Flavobacteriia</taxon>
        <taxon>Flavobacteriales</taxon>
        <taxon>Flavobacteriaceae</taxon>
    </lineage>
</organism>
<comment type="caution">
    <text evidence="9">The sequence shown here is derived from an EMBL/GenBank/DDBJ whole genome shotgun (WGS) entry which is preliminary data.</text>
</comment>
<feature type="transmembrane region" description="Helical" evidence="7">
    <location>
        <begin position="104"/>
        <end position="123"/>
    </location>
</feature>
<dbReference type="GO" id="GO:0016020">
    <property type="term" value="C:membrane"/>
    <property type="evidence" value="ECO:0007669"/>
    <property type="project" value="UniProtKB-SubCell"/>
</dbReference>
<accession>A0A176THF5</accession>
<dbReference type="EMBL" id="LVWE01000001">
    <property type="protein sequence ID" value="OAD46825.1"/>
    <property type="molecule type" value="Genomic_DNA"/>
</dbReference>
<feature type="transmembrane region" description="Helical" evidence="7">
    <location>
        <begin position="70"/>
        <end position="92"/>
    </location>
</feature>
<evidence type="ECO:0000256" key="1">
    <source>
        <dbReference type="ARBA" id="ARBA00004141"/>
    </source>
</evidence>
<evidence type="ECO:0000256" key="6">
    <source>
        <dbReference type="ARBA" id="ARBA00023136"/>
    </source>
</evidence>
<dbReference type="AlphaFoldDB" id="A0A176THF5"/>
<comment type="similarity">
    <text evidence="2">Belongs to the bacterial sugar transferase family.</text>
</comment>
<sequence length="453" mass="53724">MRNRIKKYSFLIRPLLTLVDLIIIFLAVYYFSHTEYLNLHFFCYTVFSWFLISYYTKFYKIYRYTHISKLLGIMLTHFFVFILAFLSYFTLFKEGEIISEQFKTIITFVLIITFFKILSFYLLKKYRFFGGNYRNIIVFGNTKSAQRVVSLFKNKQELGYRFRGLFSDKTTNVKDYLGTIKEGLVYALNNSVDEIYYEVNSISPHQFKEIRNFANNNNIEIRLIPENKAIYSKNFTLEYFGTIPILKPKELPFEKIETHILKRIFDFVFSVLVCIFLLSWLLPILWFLVKIDSKGAFFFKQIRDGADGKKFYCYKIRSMKSNVNAHKIHATKNDSRITKMGAFLRKTSLDELPQFFNVLMGDMSVVGPRPHMNIQTEKYLKEIENYIIRNSVKPGITGLAQVSGYRGEVKKKSDIENRVRLDIFYIENWSFILDLKIVFLTIFNVFKGQDKAY</sequence>
<evidence type="ECO:0000256" key="2">
    <source>
        <dbReference type="ARBA" id="ARBA00006464"/>
    </source>
</evidence>
<dbReference type="GO" id="GO:0016780">
    <property type="term" value="F:phosphotransferase activity, for other substituted phosphate groups"/>
    <property type="evidence" value="ECO:0007669"/>
    <property type="project" value="TreeGrafter"/>
</dbReference>
<dbReference type="InterPro" id="IPR017475">
    <property type="entry name" value="EPS_sugar_tfrase"/>
</dbReference>
<dbReference type="Proteomes" id="UP000076923">
    <property type="component" value="Unassembled WGS sequence"/>
</dbReference>
<keyword evidence="3 9" id="KW-0808">Transferase</keyword>
<keyword evidence="4 7" id="KW-0812">Transmembrane</keyword>
<reference evidence="9 10" key="1">
    <citation type="submission" date="2016-02" db="EMBL/GenBank/DDBJ databases">
        <title>Draft genome sequence of Polaribacter atrinae KACC17473.</title>
        <authorList>
            <person name="Shin S.-K."/>
            <person name="Yi H."/>
        </authorList>
    </citation>
    <scope>NUCLEOTIDE SEQUENCE [LARGE SCALE GENOMIC DNA]</scope>
    <source>
        <strain evidence="9 10">KACC 17473</strain>
    </source>
</reference>
<gene>
    <name evidence="9" type="ORF">LPB303_00820</name>
</gene>
<keyword evidence="6 7" id="KW-0472">Membrane</keyword>
<evidence type="ECO:0000256" key="4">
    <source>
        <dbReference type="ARBA" id="ARBA00022692"/>
    </source>
</evidence>
<protein>
    <submittedName>
        <fullName evidence="9">Undecaprenyl-phosphate glucose phosphotransferase</fullName>
    </submittedName>
</protein>
<dbReference type="InterPro" id="IPR003362">
    <property type="entry name" value="Bact_transf"/>
</dbReference>
<dbReference type="OrthoDB" id="9808602at2"/>
<dbReference type="PANTHER" id="PTHR30576">
    <property type="entry name" value="COLANIC BIOSYNTHESIS UDP-GLUCOSE LIPID CARRIER TRANSFERASE"/>
    <property type="match status" value="1"/>
</dbReference>
<dbReference type="PANTHER" id="PTHR30576:SF0">
    <property type="entry name" value="UNDECAPRENYL-PHOSPHATE N-ACETYLGALACTOSAMINYL 1-PHOSPHATE TRANSFERASE-RELATED"/>
    <property type="match status" value="1"/>
</dbReference>
<evidence type="ECO:0000256" key="3">
    <source>
        <dbReference type="ARBA" id="ARBA00022679"/>
    </source>
</evidence>
<feature type="transmembrane region" description="Helical" evidence="7">
    <location>
        <begin position="264"/>
        <end position="289"/>
    </location>
</feature>
<comment type="subcellular location">
    <subcellularLocation>
        <location evidence="1">Membrane</location>
        <topology evidence="1">Multi-pass membrane protein</topology>
    </subcellularLocation>
</comment>
<dbReference type="NCBIfam" id="TIGR03025">
    <property type="entry name" value="EPS_sugtrans"/>
    <property type="match status" value="1"/>
</dbReference>
<proteinExistence type="inferred from homology"/>
<keyword evidence="10" id="KW-1185">Reference proteome</keyword>
<evidence type="ECO:0000313" key="10">
    <source>
        <dbReference type="Proteomes" id="UP000076923"/>
    </source>
</evidence>
<dbReference type="RefSeq" id="WP_068447140.1">
    <property type="nucleotide sequence ID" value="NZ_CP150660.1"/>
</dbReference>
<dbReference type="Pfam" id="PF02397">
    <property type="entry name" value="Bac_transf"/>
    <property type="match status" value="1"/>
</dbReference>